<organism evidence="2 3">
    <name type="scientific">Tigriopus californicus</name>
    <name type="common">Marine copepod</name>
    <dbReference type="NCBI Taxonomy" id="6832"/>
    <lineage>
        <taxon>Eukaryota</taxon>
        <taxon>Metazoa</taxon>
        <taxon>Ecdysozoa</taxon>
        <taxon>Arthropoda</taxon>
        <taxon>Crustacea</taxon>
        <taxon>Multicrustacea</taxon>
        <taxon>Hexanauplia</taxon>
        <taxon>Copepoda</taxon>
        <taxon>Harpacticoida</taxon>
        <taxon>Harpacticidae</taxon>
        <taxon>Tigriopus</taxon>
    </lineage>
</organism>
<reference evidence="2 3" key="1">
    <citation type="journal article" date="2018" name="Nat. Ecol. Evol.">
        <title>Genomic signatures of mitonuclear coevolution across populations of Tigriopus californicus.</title>
        <authorList>
            <person name="Barreto F.S."/>
            <person name="Watson E.T."/>
            <person name="Lima T.G."/>
            <person name="Willett C.S."/>
            <person name="Edmands S."/>
            <person name="Li W."/>
            <person name="Burton R.S."/>
        </authorList>
    </citation>
    <scope>NUCLEOTIDE SEQUENCE [LARGE SCALE GENOMIC DNA]</scope>
    <source>
        <strain evidence="2 3">San Diego</strain>
    </source>
</reference>
<proteinExistence type="predicted"/>
<dbReference type="AlphaFoldDB" id="A0A553PPV3"/>
<comment type="caution">
    <text evidence="2">The sequence shown here is derived from an EMBL/GenBank/DDBJ whole genome shotgun (WGS) entry which is preliminary data.</text>
</comment>
<dbReference type="Proteomes" id="UP000318571">
    <property type="component" value="Chromosome 6"/>
</dbReference>
<sequence>MASTPTNTSNSGTNQHERSGSSNSTGNNGGLHVTPTPAAMGKSDKCLYLTGLPASWPSSEGGGTGETLHETNLTAWVEDAFSGVNVRPIKVILLKGRTHSDTREALIELAHKEDAQMAMGALQEAQFQNRSIHVEYAHDNNNRSELDLVTPSISQFVFKLEQENLYPICYMGTTAAET</sequence>
<evidence type="ECO:0008006" key="4">
    <source>
        <dbReference type="Google" id="ProtNLM"/>
    </source>
</evidence>
<dbReference type="Gene3D" id="3.30.70.330">
    <property type="match status" value="1"/>
</dbReference>
<accession>A0A553PPV3</accession>
<feature type="compositionally biased region" description="Low complexity" evidence="1">
    <location>
        <begin position="1"/>
        <end position="26"/>
    </location>
</feature>
<keyword evidence="3" id="KW-1185">Reference proteome</keyword>
<dbReference type="SUPFAM" id="SSF54928">
    <property type="entry name" value="RNA-binding domain, RBD"/>
    <property type="match status" value="1"/>
</dbReference>
<dbReference type="InterPro" id="IPR012677">
    <property type="entry name" value="Nucleotide-bd_a/b_plait_sf"/>
</dbReference>
<gene>
    <name evidence="2" type="ORF">TCAL_05985</name>
</gene>
<name>A0A553PPV3_TIGCA</name>
<evidence type="ECO:0000313" key="2">
    <source>
        <dbReference type="EMBL" id="TRY79710.1"/>
    </source>
</evidence>
<dbReference type="InterPro" id="IPR035979">
    <property type="entry name" value="RBD_domain_sf"/>
</dbReference>
<dbReference type="EMBL" id="VCGU01000002">
    <property type="protein sequence ID" value="TRY79710.1"/>
    <property type="molecule type" value="Genomic_DNA"/>
</dbReference>
<dbReference type="GO" id="GO:0003676">
    <property type="term" value="F:nucleic acid binding"/>
    <property type="evidence" value="ECO:0007669"/>
    <property type="project" value="InterPro"/>
</dbReference>
<protein>
    <recommendedName>
        <fullName evidence="4">RRM domain-containing protein</fullName>
    </recommendedName>
</protein>
<feature type="region of interest" description="Disordered" evidence="1">
    <location>
        <begin position="1"/>
        <end position="38"/>
    </location>
</feature>
<evidence type="ECO:0000313" key="3">
    <source>
        <dbReference type="Proteomes" id="UP000318571"/>
    </source>
</evidence>
<evidence type="ECO:0000256" key="1">
    <source>
        <dbReference type="SAM" id="MobiDB-lite"/>
    </source>
</evidence>